<evidence type="ECO:0000259" key="3">
    <source>
        <dbReference type="Pfam" id="PF00294"/>
    </source>
</evidence>
<dbReference type="EMBL" id="PCSZ01000073">
    <property type="protein sequence ID" value="PIP60296.1"/>
    <property type="molecule type" value="Genomic_DNA"/>
</dbReference>
<dbReference type="Pfam" id="PF00294">
    <property type="entry name" value="PfkB"/>
    <property type="match status" value="1"/>
</dbReference>
<name>A0A2H0BRJ3_9BACT</name>
<keyword evidence="1" id="KW-0808">Transferase</keyword>
<organism evidence="4 5">
    <name type="scientific">Candidatus Uhrbacteria bacterium CG22_combo_CG10-13_8_21_14_all_47_17</name>
    <dbReference type="NCBI Taxonomy" id="1975041"/>
    <lineage>
        <taxon>Bacteria</taxon>
        <taxon>Candidatus Uhriibacteriota</taxon>
    </lineage>
</organism>
<dbReference type="SUPFAM" id="SSF53613">
    <property type="entry name" value="Ribokinase-like"/>
    <property type="match status" value="1"/>
</dbReference>
<keyword evidence="2" id="KW-0418">Kinase</keyword>
<comment type="caution">
    <text evidence="4">The sequence shown here is derived from an EMBL/GenBank/DDBJ whole genome shotgun (WGS) entry which is preliminary data.</text>
</comment>
<gene>
    <name evidence="4" type="ORF">COX00_04005</name>
</gene>
<sequence length="337" mass="37319">MVKKTPSKAAYDLIAIGDSTLDVFLDIDEASVNCQLNKRQCLLCFDYADKIPVNSVTKVPGSGNASNAAVGASRLGMKSAIVSVLGNDETGQEIIRGWKKEGVSEEYVVVDKKHATNYSTVLNFKGERTILVHHQPRTYRLPELNHTKWIYYTSIGNRYQAMERKLLKYLKANPEVKLAFNPGSHQLHNGLEAMKPVIKRSSVFIVNRDEAIRLLEDGDRPIPNMLMNYHHMGADVVVITDGPEGSFATDGTKTWSLPIFKGPIKERTGAGDSYTIGFIYGLSSGKDIPTAMRYGTANSWSVVQHIGPQKGLLTNTKMKQALKKFARITAKQEDQAT</sequence>
<evidence type="ECO:0000256" key="1">
    <source>
        <dbReference type="ARBA" id="ARBA00022679"/>
    </source>
</evidence>
<dbReference type="Proteomes" id="UP000231581">
    <property type="component" value="Unassembled WGS sequence"/>
</dbReference>
<dbReference type="AlphaFoldDB" id="A0A2H0BRJ3"/>
<proteinExistence type="predicted"/>
<accession>A0A2H0BRJ3</accession>
<evidence type="ECO:0000313" key="4">
    <source>
        <dbReference type="EMBL" id="PIP60296.1"/>
    </source>
</evidence>
<dbReference type="Gene3D" id="3.40.1190.20">
    <property type="match status" value="1"/>
</dbReference>
<dbReference type="InterPro" id="IPR029056">
    <property type="entry name" value="Ribokinase-like"/>
</dbReference>
<dbReference type="PANTHER" id="PTHR10584">
    <property type="entry name" value="SUGAR KINASE"/>
    <property type="match status" value="1"/>
</dbReference>
<evidence type="ECO:0000256" key="2">
    <source>
        <dbReference type="ARBA" id="ARBA00022777"/>
    </source>
</evidence>
<dbReference type="PANTHER" id="PTHR10584:SF166">
    <property type="entry name" value="RIBOKINASE"/>
    <property type="match status" value="1"/>
</dbReference>
<protein>
    <recommendedName>
        <fullName evidence="3">Carbohydrate kinase PfkB domain-containing protein</fullName>
    </recommendedName>
</protein>
<dbReference type="GO" id="GO:0016301">
    <property type="term" value="F:kinase activity"/>
    <property type="evidence" value="ECO:0007669"/>
    <property type="project" value="UniProtKB-KW"/>
</dbReference>
<evidence type="ECO:0000313" key="5">
    <source>
        <dbReference type="Proteomes" id="UP000231581"/>
    </source>
</evidence>
<reference evidence="4 5" key="1">
    <citation type="submission" date="2017-09" db="EMBL/GenBank/DDBJ databases">
        <title>Depth-based differentiation of microbial function through sediment-hosted aquifers and enrichment of novel symbionts in the deep terrestrial subsurface.</title>
        <authorList>
            <person name="Probst A.J."/>
            <person name="Ladd B."/>
            <person name="Jarett J.K."/>
            <person name="Geller-Mcgrath D.E."/>
            <person name="Sieber C.M."/>
            <person name="Emerson J.B."/>
            <person name="Anantharaman K."/>
            <person name="Thomas B.C."/>
            <person name="Malmstrom R."/>
            <person name="Stieglmeier M."/>
            <person name="Klingl A."/>
            <person name="Woyke T."/>
            <person name="Ryan C.M."/>
            <person name="Banfield J.F."/>
        </authorList>
    </citation>
    <scope>NUCLEOTIDE SEQUENCE [LARGE SCALE GENOMIC DNA]</scope>
    <source>
        <strain evidence="4">CG22_combo_CG10-13_8_21_14_all_47_17</strain>
    </source>
</reference>
<dbReference type="InterPro" id="IPR011611">
    <property type="entry name" value="PfkB_dom"/>
</dbReference>
<feature type="domain" description="Carbohydrate kinase PfkB" evidence="3">
    <location>
        <begin position="27"/>
        <end position="312"/>
    </location>
</feature>